<keyword evidence="5 14" id="KW-1003">Cell membrane</keyword>
<keyword evidence="10 14" id="KW-0046">Antibiotic resistance</keyword>
<dbReference type="GO" id="GO:0046677">
    <property type="term" value="P:response to antibiotic"/>
    <property type="evidence" value="ECO:0007669"/>
    <property type="project" value="UniProtKB-UniRule"/>
</dbReference>
<dbReference type="GO" id="GO:0050380">
    <property type="term" value="F:undecaprenyl-diphosphatase activity"/>
    <property type="evidence" value="ECO:0007669"/>
    <property type="project" value="UniProtKB-UniRule"/>
</dbReference>
<dbReference type="PANTHER" id="PTHR30622">
    <property type="entry name" value="UNDECAPRENYL-DIPHOSPHATASE"/>
    <property type="match status" value="1"/>
</dbReference>
<evidence type="ECO:0000256" key="14">
    <source>
        <dbReference type="HAMAP-Rule" id="MF_01006"/>
    </source>
</evidence>
<evidence type="ECO:0000256" key="8">
    <source>
        <dbReference type="ARBA" id="ARBA00022989"/>
    </source>
</evidence>
<feature type="transmembrane region" description="Helical" evidence="14">
    <location>
        <begin position="245"/>
        <end position="263"/>
    </location>
</feature>
<comment type="similarity">
    <text evidence="2 14">Belongs to the UppP family.</text>
</comment>
<feature type="transmembrane region" description="Helical" evidence="14">
    <location>
        <begin position="182"/>
        <end position="203"/>
    </location>
</feature>
<keyword evidence="14" id="KW-0961">Cell wall biogenesis/degradation</keyword>
<evidence type="ECO:0000256" key="10">
    <source>
        <dbReference type="ARBA" id="ARBA00023251"/>
    </source>
</evidence>
<keyword evidence="9 14" id="KW-0472">Membrane</keyword>
<dbReference type="Proteomes" id="UP000599523">
    <property type="component" value="Unassembled WGS sequence"/>
</dbReference>
<keyword evidence="7 14" id="KW-0378">Hydrolase</keyword>
<name>A0A972JB71_9RHOO</name>
<feature type="transmembrane region" description="Helical" evidence="14">
    <location>
        <begin position="41"/>
        <end position="59"/>
    </location>
</feature>
<comment type="catalytic activity">
    <reaction evidence="13 14">
        <text>di-trans,octa-cis-undecaprenyl diphosphate + H2O = di-trans,octa-cis-undecaprenyl phosphate + phosphate + H(+)</text>
        <dbReference type="Rhea" id="RHEA:28094"/>
        <dbReference type="ChEBI" id="CHEBI:15377"/>
        <dbReference type="ChEBI" id="CHEBI:15378"/>
        <dbReference type="ChEBI" id="CHEBI:43474"/>
        <dbReference type="ChEBI" id="CHEBI:58405"/>
        <dbReference type="ChEBI" id="CHEBI:60392"/>
        <dbReference type="EC" id="3.6.1.27"/>
    </reaction>
</comment>
<evidence type="ECO:0000256" key="7">
    <source>
        <dbReference type="ARBA" id="ARBA00022801"/>
    </source>
</evidence>
<dbReference type="GO" id="GO:0008360">
    <property type="term" value="P:regulation of cell shape"/>
    <property type="evidence" value="ECO:0007669"/>
    <property type="project" value="UniProtKB-KW"/>
</dbReference>
<dbReference type="EC" id="3.6.1.27" evidence="3 14"/>
<evidence type="ECO:0000256" key="5">
    <source>
        <dbReference type="ARBA" id="ARBA00022475"/>
    </source>
</evidence>
<evidence type="ECO:0000256" key="2">
    <source>
        <dbReference type="ARBA" id="ARBA00010621"/>
    </source>
</evidence>
<keyword evidence="8 14" id="KW-1133">Transmembrane helix</keyword>
<evidence type="ECO:0000313" key="16">
    <source>
        <dbReference type="Proteomes" id="UP000599523"/>
    </source>
</evidence>
<comment type="function">
    <text evidence="14">Catalyzes the dephosphorylation of undecaprenyl diphosphate (UPP). Confers resistance to bacitracin.</text>
</comment>
<keyword evidence="14" id="KW-0573">Peptidoglycan synthesis</keyword>
<dbReference type="PANTHER" id="PTHR30622:SF4">
    <property type="entry name" value="UNDECAPRENYL-DIPHOSPHATASE"/>
    <property type="match status" value="1"/>
</dbReference>
<comment type="caution">
    <text evidence="15">The sequence shown here is derived from an EMBL/GenBank/DDBJ whole genome shotgun (WGS) entry which is preliminary data.</text>
</comment>
<evidence type="ECO:0000256" key="9">
    <source>
        <dbReference type="ARBA" id="ARBA00023136"/>
    </source>
</evidence>
<evidence type="ECO:0000256" key="6">
    <source>
        <dbReference type="ARBA" id="ARBA00022692"/>
    </source>
</evidence>
<gene>
    <name evidence="14" type="primary">uppP</name>
    <name evidence="15" type="ORF">GPA21_12600</name>
</gene>
<dbReference type="HAMAP" id="MF_01006">
    <property type="entry name" value="Undec_diphosphatase"/>
    <property type="match status" value="1"/>
</dbReference>
<dbReference type="GO" id="GO:0009252">
    <property type="term" value="P:peptidoglycan biosynthetic process"/>
    <property type="evidence" value="ECO:0007669"/>
    <property type="project" value="UniProtKB-KW"/>
</dbReference>
<keyword evidence="14" id="KW-0133">Cell shape</keyword>
<feature type="transmembrane region" description="Helical" evidence="14">
    <location>
        <begin position="114"/>
        <end position="131"/>
    </location>
</feature>
<comment type="subcellular location">
    <subcellularLocation>
        <location evidence="1 14">Cell membrane</location>
        <topology evidence="1 14">Multi-pass membrane protein</topology>
    </subcellularLocation>
</comment>
<dbReference type="RefSeq" id="WP_168988501.1">
    <property type="nucleotide sequence ID" value="NZ_CAWPHM010000302.1"/>
</dbReference>
<reference evidence="15" key="1">
    <citation type="submission" date="2019-12" db="EMBL/GenBank/DDBJ databases">
        <title>Comparative genomics gives insights into the taxonomy of the Azoarcus-Aromatoleum group and reveals separate origins of nif in the plant-associated Azoarcus and non-plant-associated Aromatoleum sub-groups.</title>
        <authorList>
            <person name="Lafos M."/>
            <person name="Maluk M."/>
            <person name="Batista M."/>
            <person name="Junghare M."/>
            <person name="Carmona M."/>
            <person name="Faoro H."/>
            <person name="Cruz L.M."/>
            <person name="Battistoni F."/>
            <person name="De Souza E."/>
            <person name="Pedrosa F."/>
            <person name="Chen W.-M."/>
            <person name="Poole P.S."/>
            <person name="Dixon R.A."/>
            <person name="James E.K."/>
        </authorList>
    </citation>
    <scope>NUCLEOTIDE SEQUENCE</scope>
    <source>
        <strain evidence="15">NSC3</strain>
    </source>
</reference>
<accession>A0A972JB71</accession>
<evidence type="ECO:0000256" key="3">
    <source>
        <dbReference type="ARBA" id="ARBA00012374"/>
    </source>
</evidence>
<evidence type="ECO:0000256" key="12">
    <source>
        <dbReference type="ARBA" id="ARBA00032932"/>
    </source>
</evidence>
<evidence type="ECO:0000256" key="11">
    <source>
        <dbReference type="ARBA" id="ARBA00032707"/>
    </source>
</evidence>
<dbReference type="GO" id="GO:0005886">
    <property type="term" value="C:plasma membrane"/>
    <property type="evidence" value="ECO:0007669"/>
    <property type="project" value="UniProtKB-SubCell"/>
</dbReference>
<feature type="transmembrane region" description="Helical" evidence="14">
    <location>
        <begin position="215"/>
        <end position="239"/>
    </location>
</feature>
<feature type="transmembrane region" description="Helical" evidence="14">
    <location>
        <begin position="143"/>
        <end position="162"/>
    </location>
</feature>
<dbReference type="EMBL" id="WTVM01000074">
    <property type="protein sequence ID" value="NMG03803.1"/>
    <property type="molecule type" value="Genomic_DNA"/>
</dbReference>
<proteinExistence type="inferred from homology"/>
<comment type="miscellaneous">
    <text evidence="14">Bacitracin is thought to be involved in the inhibition of peptidoglycan synthesis by sequestering undecaprenyl diphosphate, thereby reducing the pool of lipid carrier available.</text>
</comment>
<dbReference type="GO" id="GO:0071555">
    <property type="term" value="P:cell wall organization"/>
    <property type="evidence" value="ECO:0007669"/>
    <property type="project" value="UniProtKB-KW"/>
</dbReference>
<dbReference type="AlphaFoldDB" id="A0A972JB71"/>
<feature type="transmembrane region" description="Helical" evidence="14">
    <location>
        <begin position="84"/>
        <end position="102"/>
    </location>
</feature>
<dbReference type="InterPro" id="IPR003824">
    <property type="entry name" value="UppP"/>
</dbReference>
<protein>
    <recommendedName>
        <fullName evidence="4 14">Undecaprenyl-diphosphatase</fullName>
        <ecNumber evidence="3 14">3.6.1.27</ecNumber>
    </recommendedName>
    <alternativeName>
        <fullName evidence="12 14">Bacitracin resistance protein</fullName>
    </alternativeName>
    <alternativeName>
        <fullName evidence="11 14">Undecaprenyl pyrophosphate phosphatase</fullName>
    </alternativeName>
</protein>
<sequence length="264" mass="28878">MDFFQTVFLALVQGITEFLPISSSAHLILVPVLTDWPDQGLAFDVAVHLGSLVAVIVYFRHELLRMTLAGLGSFRGQWNSDARLAWAVVLGTIPVVLAGLFAKSYIETVLRSPLVIATTAIVFGLALWWADVTGRKVRTEDTIGWRTALFVGVAQAIALIPGTSRSGITITAGLMLGLTREAAARFSFLLSIPTLIAANVLIARDIVREPGDIDWTMTLLGAAVAGISAYYCIAFFIRLLSRTGMLPYVIYRVVLGLFLFWVFW</sequence>
<evidence type="ECO:0000256" key="4">
    <source>
        <dbReference type="ARBA" id="ARBA00021581"/>
    </source>
</evidence>
<evidence type="ECO:0000256" key="1">
    <source>
        <dbReference type="ARBA" id="ARBA00004651"/>
    </source>
</evidence>
<feature type="transmembrane region" description="Helical" evidence="14">
    <location>
        <begin position="7"/>
        <end position="29"/>
    </location>
</feature>
<dbReference type="NCBIfam" id="NF001393">
    <property type="entry name" value="PRK00281.2-4"/>
    <property type="match status" value="1"/>
</dbReference>
<organism evidence="15 16">
    <name type="scientific">Azoarcus taiwanensis</name>
    <dbReference type="NCBI Taxonomy" id="666964"/>
    <lineage>
        <taxon>Bacteria</taxon>
        <taxon>Pseudomonadati</taxon>
        <taxon>Pseudomonadota</taxon>
        <taxon>Betaproteobacteria</taxon>
        <taxon>Rhodocyclales</taxon>
        <taxon>Zoogloeaceae</taxon>
        <taxon>Azoarcus</taxon>
    </lineage>
</organism>
<keyword evidence="16" id="KW-1185">Reference proteome</keyword>
<dbReference type="NCBIfam" id="TIGR00753">
    <property type="entry name" value="undec_PP_bacA"/>
    <property type="match status" value="1"/>
</dbReference>
<dbReference type="Pfam" id="PF02673">
    <property type="entry name" value="BacA"/>
    <property type="match status" value="1"/>
</dbReference>
<keyword evidence="6 14" id="KW-0812">Transmembrane</keyword>
<evidence type="ECO:0000256" key="13">
    <source>
        <dbReference type="ARBA" id="ARBA00047594"/>
    </source>
</evidence>
<evidence type="ECO:0000313" key="15">
    <source>
        <dbReference type="EMBL" id="NMG03803.1"/>
    </source>
</evidence>